<dbReference type="PANTHER" id="PTHR23074:SF86">
    <property type="entry name" value="SPASTIN"/>
    <property type="match status" value="1"/>
</dbReference>
<dbReference type="Gene3D" id="1.10.8.60">
    <property type="match status" value="1"/>
</dbReference>
<organism evidence="9 10">
    <name type="scientific">Rhipicephalus microplus</name>
    <name type="common">Cattle tick</name>
    <name type="synonym">Boophilus microplus</name>
    <dbReference type="NCBI Taxonomy" id="6941"/>
    <lineage>
        <taxon>Eukaryota</taxon>
        <taxon>Metazoa</taxon>
        <taxon>Ecdysozoa</taxon>
        <taxon>Arthropoda</taxon>
        <taxon>Chelicerata</taxon>
        <taxon>Arachnida</taxon>
        <taxon>Acari</taxon>
        <taxon>Parasitiformes</taxon>
        <taxon>Ixodida</taxon>
        <taxon>Ixodoidea</taxon>
        <taxon>Ixodidae</taxon>
        <taxon>Rhipicephalinae</taxon>
        <taxon>Rhipicephalus</taxon>
        <taxon>Boophilus</taxon>
    </lineage>
</organism>
<keyword evidence="10" id="KW-1185">Reference proteome</keyword>
<dbReference type="SUPFAM" id="SSF52540">
    <property type="entry name" value="P-loop containing nucleoside triphosphate hydrolases"/>
    <property type="match status" value="1"/>
</dbReference>
<dbReference type="SMART" id="SM00382">
    <property type="entry name" value="AAA"/>
    <property type="match status" value="1"/>
</dbReference>
<dbReference type="VEuPathDB" id="VectorBase:LOC119188044"/>
<evidence type="ECO:0000313" key="9">
    <source>
        <dbReference type="EMBL" id="KAH7931525.1"/>
    </source>
</evidence>
<dbReference type="OMA" id="CEPAVIF"/>
<comment type="similarity">
    <text evidence="1">Belongs to the AAA ATPase family.</text>
</comment>
<evidence type="ECO:0000256" key="2">
    <source>
        <dbReference type="ARBA" id="ARBA00022741"/>
    </source>
</evidence>
<keyword evidence="4" id="KW-0472">Membrane</keyword>
<evidence type="ECO:0000256" key="6">
    <source>
        <dbReference type="ARBA" id="ARBA00038871"/>
    </source>
</evidence>
<evidence type="ECO:0000256" key="5">
    <source>
        <dbReference type="ARBA" id="ARBA00036378"/>
    </source>
</evidence>
<dbReference type="GO" id="GO:0016887">
    <property type="term" value="F:ATP hydrolysis activity"/>
    <property type="evidence" value="ECO:0007669"/>
    <property type="project" value="InterPro"/>
</dbReference>
<dbReference type="AlphaFoldDB" id="A0A9J6CTQ2"/>
<dbReference type="Pfam" id="PF09336">
    <property type="entry name" value="Vps4_C"/>
    <property type="match status" value="1"/>
</dbReference>
<feature type="compositionally biased region" description="Basic and acidic residues" evidence="7">
    <location>
        <begin position="128"/>
        <end position="142"/>
    </location>
</feature>
<dbReference type="InterPro" id="IPR050304">
    <property type="entry name" value="MT-severing_AAA_ATPase"/>
</dbReference>
<feature type="domain" description="AAA+ ATPase" evidence="8">
    <location>
        <begin position="203"/>
        <end position="339"/>
    </location>
</feature>
<dbReference type="Proteomes" id="UP000821866">
    <property type="component" value="Unassembled WGS sequence"/>
</dbReference>
<evidence type="ECO:0000256" key="4">
    <source>
        <dbReference type="ARBA" id="ARBA00023136"/>
    </source>
</evidence>
<dbReference type="EMBL" id="JABSTU010006966">
    <property type="protein sequence ID" value="KAH7931525.1"/>
    <property type="molecule type" value="Genomic_DNA"/>
</dbReference>
<dbReference type="GO" id="GO:0005524">
    <property type="term" value="F:ATP binding"/>
    <property type="evidence" value="ECO:0007669"/>
    <property type="project" value="UniProtKB-KW"/>
</dbReference>
<evidence type="ECO:0000313" key="10">
    <source>
        <dbReference type="Proteomes" id="UP000821866"/>
    </source>
</evidence>
<feature type="region of interest" description="Disordered" evidence="7">
    <location>
        <begin position="125"/>
        <end position="146"/>
    </location>
</feature>
<dbReference type="InterPro" id="IPR003959">
    <property type="entry name" value="ATPase_AAA_core"/>
</dbReference>
<feature type="region of interest" description="Disordered" evidence="7">
    <location>
        <begin position="1"/>
        <end position="23"/>
    </location>
</feature>
<dbReference type="Pfam" id="PF00004">
    <property type="entry name" value="AAA"/>
    <property type="match status" value="1"/>
</dbReference>
<keyword evidence="2" id="KW-0547">Nucleotide-binding</keyword>
<accession>A0A9J6CTQ2</accession>
<evidence type="ECO:0000256" key="3">
    <source>
        <dbReference type="ARBA" id="ARBA00022840"/>
    </source>
</evidence>
<sequence>MDNSVALPDISLHDSSGAEKTTSRLSSLRTIGAYPMSVVFRVLRMLRTGLFTVFAFSGGRCADVEERRNDPLPASNGRPDTMAVPNVELYPISGMTCTSHPATTSRPGLATKAVASRAQTLPRAAGRGLREGSFRGNSDEKGTPTLKGVDSRLAQVILNEIVYGGPEVLFSDIAGQELAKQALTETVLLPVEQPQLFTGLRAPPKGVLLFGPPGSGKAMLAKAVAHASRSTLLHVRAPSLISKGVAEGEQLVHVLFSVARDVQPSIIFVDEVHCLLSEKKNSEHEAVWRMRKMFFAEFDGLDPEGDERIFVIVATDRPQALDDTALRRFTKRLYVKLPDEHARLVLIQQLLKNQNSRLSIEKLKYLAKVTSGYSVGDLAALAKDAALGSIRELTREQQRRIEPAKMRPINLEDFMQPMEKIHCSVSPDSLDLYEKWNQEFGDITI</sequence>
<comment type="catalytic activity">
    <reaction evidence="5">
        <text>n ATP + n H2O + a microtubule = n ADP + n phosphate + (n+1) alpha/beta tubulin heterodimers.</text>
        <dbReference type="EC" id="5.6.1.1"/>
    </reaction>
</comment>
<name>A0A9J6CTQ2_RHIMP</name>
<dbReference type="GO" id="GO:0008568">
    <property type="term" value="F:microtubule severing ATPase activity"/>
    <property type="evidence" value="ECO:0007669"/>
    <property type="project" value="UniProtKB-EC"/>
</dbReference>
<gene>
    <name evidence="9" type="ORF">HPB51_029821</name>
</gene>
<dbReference type="EC" id="5.6.1.1" evidence="6"/>
<dbReference type="FunFam" id="1.10.8.60:FF:000022">
    <property type="entry name" value="Fidgetin like 1"/>
    <property type="match status" value="1"/>
</dbReference>
<reference evidence="9" key="2">
    <citation type="submission" date="2021-09" db="EMBL/GenBank/DDBJ databases">
        <authorList>
            <person name="Jia N."/>
            <person name="Wang J."/>
            <person name="Shi W."/>
            <person name="Du L."/>
            <person name="Sun Y."/>
            <person name="Zhan W."/>
            <person name="Jiang J."/>
            <person name="Wang Q."/>
            <person name="Zhang B."/>
            <person name="Ji P."/>
            <person name="Sakyi L.B."/>
            <person name="Cui X."/>
            <person name="Yuan T."/>
            <person name="Jiang B."/>
            <person name="Yang W."/>
            <person name="Lam T.T.-Y."/>
            <person name="Chang Q."/>
            <person name="Ding S."/>
            <person name="Wang X."/>
            <person name="Zhu J."/>
            <person name="Ruan X."/>
            <person name="Zhao L."/>
            <person name="Wei J."/>
            <person name="Que T."/>
            <person name="Du C."/>
            <person name="Cheng J."/>
            <person name="Dai P."/>
            <person name="Han X."/>
            <person name="Huang E."/>
            <person name="Gao Y."/>
            <person name="Liu J."/>
            <person name="Shao H."/>
            <person name="Ye R."/>
            <person name="Li L."/>
            <person name="Wei W."/>
            <person name="Wang X."/>
            <person name="Wang C."/>
            <person name="Huo Q."/>
            <person name="Li W."/>
            <person name="Guo W."/>
            <person name="Chen H."/>
            <person name="Chen S."/>
            <person name="Zhou L."/>
            <person name="Zhou L."/>
            <person name="Ni X."/>
            <person name="Tian J."/>
            <person name="Zhou Y."/>
            <person name="Sheng Y."/>
            <person name="Liu T."/>
            <person name="Pan Y."/>
            <person name="Xia L."/>
            <person name="Li J."/>
            <person name="Zhao F."/>
            <person name="Cao W."/>
        </authorList>
    </citation>
    <scope>NUCLEOTIDE SEQUENCE</scope>
    <source>
        <strain evidence="9">Rmic-2018</strain>
        <tissue evidence="9">Larvae</tissue>
    </source>
</reference>
<dbReference type="Gene3D" id="3.40.50.300">
    <property type="entry name" value="P-loop containing nucleotide triphosphate hydrolases"/>
    <property type="match status" value="1"/>
</dbReference>
<evidence type="ECO:0000256" key="1">
    <source>
        <dbReference type="ARBA" id="ARBA00006914"/>
    </source>
</evidence>
<reference evidence="9" key="1">
    <citation type="journal article" date="2020" name="Cell">
        <title>Large-Scale Comparative Analyses of Tick Genomes Elucidate Their Genetic Diversity and Vector Capacities.</title>
        <authorList>
            <consortium name="Tick Genome and Microbiome Consortium (TIGMIC)"/>
            <person name="Jia N."/>
            <person name="Wang J."/>
            <person name="Shi W."/>
            <person name="Du L."/>
            <person name="Sun Y."/>
            <person name="Zhan W."/>
            <person name="Jiang J.F."/>
            <person name="Wang Q."/>
            <person name="Zhang B."/>
            <person name="Ji P."/>
            <person name="Bell-Sakyi L."/>
            <person name="Cui X.M."/>
            <person name="Yuan T.T."/>
            <person name="Jiang B.G."/>
            <person name="Yang W.F."/>
            <person name="Lam T.T."/>
            <person name="Chang Q.C."/>
            <person name="Ding S.J."/>
            <person name="Wang X.J."/>
            <person name="Zhu J.G."/>
            <person name="Ruan X.D."/>
            <person name="Zhao L."/>
            <person name="Wei J.T."/>
            <person name="Ye R.Z."/>
            <person name="Que T.C."/>
            <person name="Du C.H."/>
            <person name="Zhou Y.H."/>
            <person name="Cheng J.X."/>
            <person name="Dai P.F."/>
            <person name="Guo W.B."/>
            <person name="Han X.H."/>
            <person name="Huang E.J."/>
            <person name="Li L.F."/>
            <person name="Wei W."/>
            <person name="Gao Y.C."/>
            <person name="Liu J.Z."/>
            <person name="Shao H.Z."/>
            <person name="Wang X."/>
            <person name="Wang C.C."/>
            <person name="Yang T.C."/>
            <person name="Huo Q.B."/>
            <person name="Li W."/>
            <person name="Chen H.Y."/>
            <person name="Chen S.E."/>
            <person name="Zhou L.G."/>
            <person name="Ni X.B."/>
            <person name="Tian J.H."/>
            <person name="Sheng Y."/>
            <person name="Liu T."/>
            <person name="Pan Y.S."/>
            <person name="Xia L.Y."/>
            <person name="Li J."/>
            <person name="Zhao F."/>
            <person name="Cao W.C."/>
        </authorList>
    </citation>
    <scope>NUCLEOTIDE SEQUENCE</scope>
    <source>
        <strain evidence="9">Rmic-2018</strain>
    </source>
</reference>
<keyword evidence="3" id="KW-0067">ATP-binding</keyword>
<comment type="caution">
    <text evidence="9">The sequence shown here is derived from an EMBL/GenBank/DDBJ whole genome shotgun (WGS) entry which is preliminary data.</text>
</comment>
<dbReference type="InterPro" id="IPR003593">
    <property type="entry name" value="AAA+_ATPase"/>
</dbReference>
<dbReference type="InterPro" id="IPR027417">
    <property type="entry name" value="P-loop_NTPase"/>
</dbReference>
<proteinExistence type="inferred from homology"/>
<dbReference type="OrthoDB" id="10251136at2759"/>
<protein>
    <recommendedName>
        <fullName evidence="6">microtubule-severing ATPase</fullName>
        <ecNumber evidence="6">5.6.1.1</ecNumber>
    </recommendedName>
</protein>
<evidence type="ECO:0000256" key="7">
    <source>
        <dbReference type="SAM" id="MobiDB-lite"/>
    </source>
</evidence>
<dbReference type="InterPro" id="IPR015415">
    <property type="entry name" value="Spast_Vps4_C"/>
</dbReference>
<dbReference type="GO" id="GO:0015630">
    <property type="term" value="C:microtubule cytoskeleton"/>
    <property type="evidence" value="ECO:0007669"/>
    <property type="project" value="TreeGrafter"/>
</dbReference>
<dbReference type="PANTHER" id="PTHR23074">
    <property type="entry name" value="AAA DOMAIN-CONTAINING"/>
    <property type="match status" value="1"/>
</dbReference>
<evidence type="ECO:0000259" key="8">
    <source>
        <dbReference type="SMART" id="SM00382"/>
    </source>
</evidence>